<sequence>MSLNYFEKNLLVDLENKISSSELHILGSSEPYFLKLEQHYPVKHNRIDWDRLQVVEKNYEGNSNKQLKGFIEFFTLITEKYYLSEDLIWIGDSAINFAITGSVEVIMSCLNYILDIPQHHYFLSTDYKWCFCFTFEGEMFFGTQPD</sequence>
<accession>A0A1S8CUA4</accession>
<protein>
    <submittedName>
        <fullName evidence="1">Uncharacterized protein</fullName>
    </submittedName>
</protein>
<dbReference type="OrthoDB" id="8481305at2"/>
<comment type="caution">
    <text evidence="1">The sequence shown here is derived from an EMBL/GenBank/DDBJ whole genome shotgun (WGS) entry which is preliminary data.</text>
</comment>
<proteinExistence type="predicted"/>
<dbReference type="Proteomes" id="UP000192132">
    <property type="component" value="Unassembled WGS sequence"/>
</dbReference>
<keyword evidence="2" id="KW-1185">Reference proteome</keyword>
<reference evidence="1 2" key="1">
    <citation type="submission" date="2016-10" db="EMBL/GenBank/DDBJ databases">
        <title>Draft Genome sequence of Alkanindiges sp. strain H1.</title>
        <authorList>
            <person name="Subhash Y."/>
            <person name="Lee S."/>
        </authorList>
    </citation>
    <scope>NUCLEOTIDE SEQUENCE [LARGE SCALE GENOMIC DNA]</scope>
    <source>
        <strain evidence="1 2">H1</strain>
    </source>
</reference>
<gene>
    <name evidence="1" type="ORF">BKE30_09940</name>
</gene>
<dbReference type="RefSeq" id="WP_076878462.1">
    <property type="nucleotide sequence ID" value="NZ_MLCN01000024.1"/>
</dbReference>
<dbReference type="AlphaFoldDB" id="A0A1S8CUA4"/>
<organism evidence="1 2">
    <name type="scientific">Alkanindiges hydrocarboniclasticus</name>
    <dbReference type="NCBI Taxonomy" id="1907941"/>
    <lineage>
        <taxon>Bacteria</taxon>
        <taxon>Pseudomonadati</taxon>
        <taxon>Pseudomonadota</taxon>
        <taxon>Gammaproteobacteria</taxon>
        <taxon>Moraxellales</taxon>
        <taxon>Moraxellaceae</taxon>
        <taxon>Alkanindiges</taxon>
    </lineage>
</organism>
<dbReference type="EMBL" id="MLCN01000024">
    <property type="protein sequence ID" value="ONG39332.1"/>
    <property type="molecule type" value="Genomic_DNA"/>
</dbReference>
<name>A0A1S8CUA4_9GAMM</name>
<evidence type="ECO:0000313" key="1">
    <source>
        <dbReference type="EMBL" id="ONG39332.1"/>
    </source>
</evidence>
<evidence type="ECO:0000313" key="2">
    <source>
        <dbReference type="Proteomes" id="UP000192132"/>
    </source>
</evidence>